<comment type="caution">
    <text evidence="7">The sequence shown here is derived from an EMBL/GenBank/DDBJ whole genome shotgun (WGS) entry which is preliminary data.</text>
</comment>
<dbReference type="PANTHER" id="PTHR37422:SF13">
    <property type="entry name" value="LIPOPOLYSACCHARIDE BIOSYNTHESIS PROTEIN PA4999-RELATED"/>
    <property type="match status" value="1"/>
</dbReference>
<feature type="transmembrane region" description="Helical" evidence="5">
    <location>
        <begin position="139"/>
        <end position="159"/>
    </location>
</feature>
<protein>
    <submittedName>
        <fullName evidence="7">O-antigen ligase</fullName>
    </submittedName>
</protein>
<gene>
    <name evidence="7" type="ORF">DFO68_101363</name>
</gene>
<dbReference type="InterPro" id="IPR051533">
    <property type="entry name" value="WaaL-like"/>
</dbReference>
<feature type="domain" description="O-antigen ligase-related" evidence="6">
    <location>
        <begin position="217"/>
        <end position="383"/>
    </location>
</feature>
<dbReference type="Pfam" id="PF04932">
    <property type="entry name" value="Wzy_C"/>
    <property type="match status" value="1"/>
</dbReference>
<proteinExistence type="predicted"/>
<feature type="transmembrane region" description="Helical" evidence="5">
    <location>
        <begin position="371"/>
        <end position="389"/>
    </location>
</feature>
<evidence type="ECO:0000259" key="6">
    <source>
        <dbReference type="Pfam" id="PF04932"/>
    </source>
</evidence>
<dbReference type="InterPro" id="IPR007016">
    <property type="entry name" value="O-antigen_ligase-rel_domated"/>
</dbReference>
<comment type="subcellular location">
    <subcellularLocation>
        <location evidence="1">Membrane</location>
        <topology evidence="1">Multi-pass membrane protein</topology>
    </subcellularLocation>
</comment>
<feature type="transmembrane region" description="Helical" evidence="5">
    <location>
        <begin position="58"/>
        <end position="75"/>
    </location>
</feature>
<reference evidence="7 8" key="1">
    <citation type="submission" date="2019-03" db="EMBL/GenBank/DDBJ databases">
        <title>Freshwater and sediment microbial communities from various areas in North America, analyzing microbe dynamics in response to fracking.</title>
        <authorList>
            <person name="Lamendella R."/>
        </authorList>
    </citation>
    <scope>NUCLEOTIDE SEQUENCE [LARGE SCALE GENOMIC DNA]</scope>
    <source>
        <strain evidence="7 8">1_TX</strain>
    </source>
</reference>
<name>A0A4R6I489_9GAMM</name>
<keyword evidence="7" id="KW-0436">Ligase</keyword>
<feature type="transmembrane region" description="Helical" evidence="5">
    <location>
        <begin position="234"/>
        <end position="254"/>
    </location>
</feature>
<dbReference type="AlphaFoldDB" id="A0A4R6I489"/>
<feature type="transmembrane region" description="Helical" evidence="5">
    <location>
        <begin position="266"/>
        <end position="284"/>
    </location>
</feature>
<feature type="transmembrane region" description="Helical" evidence="5">
    <location>
        <begin position="33"/>
        <end position="52"/>
    </location>
</feature>
<sequence>MSALRNPANTVDDILMWETNAWFRPGSWYSPPWLWYTASALLLVYGLGGIAYPPVGGAAGTLLALLGLMAVLWHGKGLRGSAPMWLLLLALGVQTLSWGLGRWHHPQWVADNPQLDRLAKLFIFISVAWWLGGNTRKTLLLWSCGLLGFLVASFTHGQGLQEWVSGLQGTRVGFGIRNLQHGSMLFGVALLGVVMFGPRFASSGGRWVIWRLAAWLAVLVLCLVGVVIGQTRAVWLSLLASLLVSGGVWCVWALAKGRALPRFKTCSMAGGVLLLVMVASGFAFHDTLKTRLLTESGVIAELAAGHFDAVPYTSVGIRIHSWQAALEWIAERPLVGWGGQGRGLVMEYTPWLPDFVKEEFGHLHNFFLEVWVAYGLFGVLLFVVLAVWIGRGTWLAWRAGVMPNDVALFGTAFFLYWVVINQFESYNSFGTGVYVHNLVVGGLVTHIWRWQWETGQRVFPALTPQRHP</sequence>
<dbReference type="GO" id="GO:0016874">
    <property type="term" value="F:ligase activity"/>
    <property type="evidence" value="ECO:0007669"/>
    <property type="project" value="UniProtKB-KW"/>
</dbReference>
<dbReference type="RefSeq" id="WP_243726383.1">
    <property type="nucleotide sequence ID" value="NZ_SNWH01000001.1"/>
</dbReference>
<evidence type="ECO:0000313" key="7">
    <source>
        <dbReference type="EMBL" id="TDO16830.1"/>
    </source>
</evidence>
<evidence type="ECO:0000256" key="3">
    <source>
        <dbReference type="ARBA" id="ARBA00022989"/>
    </source>
</evidence>
<evidence type="ECO:0000256" key="5">
    <source>
        <dbReference type="SAM" id="Phobius"/>
    </source>
</evidence>
<keyword evidence="2 5" id="KW-0812">Transmembrane</keyword>
<keyword evidence="4 5" id="KW-0472">Membrane</keyword>
<feature type="transmembrane region" description="Helical" evidence="5">
    <location>
        <begin position="401"/>
        <end position="420"/>
    </location>
</feature>
<feature type="transmembrane region" description="Helical" evidence="5">
    <location>
        <begin position="208"/>
        <end position="228"/>
    </location>
</feature>
<feature type="transmembrane region" description="Helical" evidence="5">
    <location>
        <begin position="179"/>
        <end position="196"/>
    </location>
</feature>
<feature type="transmembrane region" description="Helical" evidence="5">
    <location>
        <begin position="115"/>
        <end position="132"/>
    </location>
</feature>
<dbReference type="Proteomes" id="UP000295150">
    <property type="component" value="Unassembled WGS sequence"/>
</dbReference>
<feature type="transmembrane region" description="Helical" evidence="5">
    <location>
        <begin position="426"/>
        <end position="448"/>
    </location>
</feature>
<evidence type="ECO:0000256" key="2">
    <source>
        <dbReference type="ARBA" id="ARBA00022692"/>
    </source>
</evidence>
<evidence type="ECO:0000256" key="1">
    <source>
        <dbReference type="ARBA" id="ARBA00004141"/>
    </source>
</evidence>
<keyword evidence="3 5" id="KW-1133">Transmembrane helix</keyword>
<keyword evidence="8" id="KW-1185">Reference proteome</keyword>
<accession>A0A4R6I489</accession>
<dbReference type="PANTHER" id="PTHR37422">
    <property type="entry name" value="TEICHURONIC ACID BIOSYNTHESIS PROTEIN TUAE"/>
    <property type="match status" value="1"/>
</dbReference>
<dbReference type="EMBL" id="SNWH01000001">
    <property type="protein sequence ID" value="TDO16830.1"/>
    <property type="molecule type" value="Genomic_DNA"/>
</dbReference>
<organism evidence="7 8">
    <name type="scientific">Halomonas ventosae</name>
    <dbReference type="NCBI Taxonomy" id="229007"/>
    <lineage>
        <taxon>Bacteria</taxon>
        <taxon>Pseudomonadati</taxon>
        <taxon>Pseudomonadota</taxon>
        <taxon>Gammaproteobacteria</taxon>
        <taxon>Oceanospirillales</taxon>
        <taxon>Halomonadaceae</taxon>
        <taxon>Halomonas</taxon>
    </lineage>
</organism>
<evidence type="ECO:0000256" key="4">
    <source>
        <dbReference type="ARBA" id="ARBA00023136"/>
    </source>
</evidence>
<feature type="transmembrane region" description="Helical" evidence="5">
    <location>
        <begin position="82"/>
        <end position="103"/>
    </location>
</feature>
<dbReference type="GO" id="GO:0016020">
    <property type="term" value="C:membrane"/>
    <property type="evidence" value="ECO:0007669"/>
    <property type="project" value="UniProtKB-SubCell"/>
</dbReference>
<evidence type="ECO:0000313" key="8">
    <source>
        <dbReference type="Proteomes" id="UP000295150"/>
    </source>
</evidence>